<proteinExistence type="predicted"/>
<name>A0A9W7XG60_9FUNG</name>
<keyword evidence="2" id="KW-1185">Reference proteome</keyword>
<dbReference type="EMBL" id="JANBOH010000453">
    <property type="protein sequence ID" value="KAJ1642191.1"/>
    <property type="molecule type" value="Genomic_DNA"/>
</dbReference>
<protein>
    <submittedName>
        <fullName evidence="1">Uncharacterized protein</fullName>
    </submittedName>
</protein>
<evidence type="ECO:0000313" key="1">
    <source>
        <dbReference type="EMBL" id="KAJ1642191.1"/>
    </source>
</evidence>
<sequence length="318" mass="36310">MKSAVTKLAAKKSSKKKLASKDNELYIHDLSQDQLEELKEHCVLADPGRCDLLCCMHETSTADNPWTSHYTRNQLNRERCTSHFKKIQEKAKDTTNVVGVCDAKLMLASAPHCSVDPECLIHYVQTHALVEGILRSFYEGQMMTHASSIHPVHMKCLNYKACNHPLHHKLHLSAFINKKQADAWLIRNLKKKYGNNMVMVVGNWSATMVKYHEPIRGVGLHQMLRAGGITTYLIDKFQMSKLCPNCFTGKLSTFKRVHNPRPYQRARNPIVLRHGLLKCENQKCMVHVKTKDGFVYRPHLFDCNIAATINMKHILLGL</sequence>
<comment type="caution">
    <text evidence="1">The sequence shown here is derived from an EMBL/GenBank/DDBJ whole genome shotgun (WGS) entry which is preliminary data.</text>
</comment>
<evidence type="ECO:0000313" key="2">
    <source>
        <dbReference type="Proteomes" id="UP001145021"/>
    </source>
</evidence>
<organism evidence="1 2">
    <name type="scientific">Coemansia asiatica</name>
    <dbReference type="NCBI Taxonomy" id="1052880"/>
    <lineage>
        <taxon>Eukaryota</taxon>
        <taxon>Fungi</taxon>
        <taxon>Fungi incertae sedis</taxon>
        <taxon>Zoopagomycota</taxon>
        <taxon>Kickxellomycotina</taxon>
        <taxon>Kickxellomycetes</taxon>
        <taxon>Kickxellales</taxon>
        <taxon>Kickxellaceae</taxon>
        <taxon>Coemansia</taxon>
    </lineage>
</organism>
<reference evidence="1" key="1">
    <citation type="submission" date="2022-07" db="EMBL/GenBank/DDBJ databases">
        <title>Phylogenomic reconstructions and comparative analyses of Kickxellomycotina fungi.</title>
        <authorList>
            <person name="Reynolds N.K."/>
            <person name="Stajich J.E."/>
            <person name="Barry K."/>
            <person name="Grigoriev I.V."/>
            <person name="Crous P."/>
            <person name="Smith M.E."/>
        </authorList>
    </citation>
    <scope>NUCLEOTIDE SEQUENCE</scope>
    <source>
        <strain evidence="1">NBRC 105413</strain>
    </source>
</reference>
<dbReference type="AlphaFoldDB" id="A0A9W7XG60"/>
<gene>
    <name evidence="1" type="ORF">LPJ64_005936</name>
</gene>
<accession>A0A9W7XG60</accession>
<dbReference type="Proteomes" id="UP001145021">
    <property type="component" value="Unassembled WGS sequence"/>
</dbReference>